<accession>A0A8J3C9M4</accession>
<dbReference type="AlphaFoldDB" id="A0A8J3C9M4"/>
<evidence type="ECO:0000313" key="1">
    <source>
        <dbReference type="EMBL" id="GGM32746.1"/>
    </source>
</evidence>
<dbReference type="RefSeq" id="WP_189052726.1">
    <property type="nucleotide sequence ID" value="NZ_BMMK01000001.1"/>
</dbReference>
<proteinExistence type="predicted"/>
<gene>
    <name evidence="1" type="ORF">GCM10012275_00180</name>
</gene>
<reference evidence="1" key="1">
    <citation type="journal article" date="2014" name="Int. J. Syst. Evol. Microbiol.">
        <title>Complete genome sequence of Corynebacterium casei LMG S-19264T (=DSM 44701T), isolated from a smear-ripened cheese.</title>
        <authorList>
            <consortium name="US DOE Joint Genome Institute (JGI-PGF)"/>
            <person name="Walter F."/>
            <person name="Albersmeier A."/>
            <person name="Kalinowski J."/>
            <person name="Ruckert C."/>
        </authorList>
    </citation>
    <scope>NUCLEOTIDE SEQUENCE</scope>
    <source>
        <strain evidence="1">CGMCC 4.5737</strain>
    </source>
</reference>
<dbReference type="Proteomes" id="UP000637578">
    <property type="component" value="Unassembled WGS sequence"/>
</dbReference>
<keyword evidence="2" id="KW-1185">Reference proteome</keyword>
<dbReference type="SUPFAM" id="SSF140453">
    <property type="entry name" value="EsxAB dimer-like"/>
    <property type="match status" value="1"/>
</dbReference>
<sequence length="131" mass="14243">MEGFAGASAMMSGLRQQYAGLRTAVESGGFRVEPQAATDAAKACRDFKDQLDIVMRQAWRLARVNGLGESNIGRDLAQKFVKKADGTPDSLVPIVRQAQDILENMAQTYEAAGRSYQQTDEANRQAFGGRA</sequence>
<comment type="caution">
    <text evidence="1">The sequence shown here is derived from an EMBL/GenBank/DDBJ whole genome shotgun (WGS) entry which is preliminary data.</text>
</comment>
<dbReference type="InterPro" id="IPR036689">
    <property type="entry name" value="ESAT-6-like_sf"/>
</dbReference>
<evidence type="ECO:0000313" key="2">
    <source>
        <dbReference type="Proteomes" id="UP000637578"/>
    </source>
</evidence>
<name>A0A8J3C9M4_9PSEU</name>
<organism evidence="1 2">
    <name type="scientific">Longimycelium tulufanense</name>
    <dbReference type="NCBI Taxonomy" id="907463"/>
    <lineage>
        <taxon>Bacteria</taxon>
        <taxon>Bacillati</taxon>
        <taxon>Actinomycetota</taxon>
        <taxon>Actinomycetes</taxon>
        <taxon>Pseudonocardiales</taxon>
        <taxon>Pseudonocardiaceae</taxon>
        <taxon>Longimycelium</taxon>
    </lineage>
</organism>
<dbReference type="Gene3D" id="1.10.287.1060">
    <property type="entry name" value="ESAT-6-like"/>
    <property type="match status" value="1"/>
</dbReference>
<reference evidence="1" key="2">
    <citation type="submission" date="2020-09" db="EMBL/GenBank/DDBJ databases">
        <authorList>
            <person name="Sun Q."/>
            <person name="Zhou Y."/>
        </authorList>
    </citation>
    <scope>NUCLEOTIDE SEQUENCE</scope>
    <source>
        <strain evidence="1">CGMCC 4.5737</strain>
    </source>
</reference>
<dbReference type="EMBL" id="BMMK01000001">
    <property type="protein sequence ID" value="GGM32746.1"/>
    <property type="molecule type" value="Genomic_DNA"/>
</dbReference>
<protein>
    <submittedName>
        <fullName evidence="1">Uncharacterized protein</fullName>
    </submittedName>
</protein>